<sequence>MARRPWRSPSPPPLRSHLSPSPSPPPWIDTSESLRSSSESPITWRLRARNYCRCDPSLCVFLSCVRESVKSKCSNTVPLL</sequence>
<feature type="region of interest" description="Disordered" evidence="1">
    <location>
        <begin position="1"/>
        <end position="39"/>
    </location>
</feature>
<reference evidence="2 3" key="1">
    <citation type="journal article" date="2005" name="Nature">
        <title>The map-based sequence of the rice genome.</title>
        <authorList>
            <consortium name="International rice genome sequencing project (IRGSP)"/>
            <person name="Matsumoto T."/>
            <person name="Wu J."/>
            <person name="Kanamori H."/>
            <person name="Katayose Y."/>
            <person name="Fujisawa M."/>
            <person name="Namiki N."/>
            <person name="Mizuno H."/>
            <person name="Yamamoto K."/>
            <person name="Antonio B.A."/>
            <person name="Baba T."/>
            <person name="Sakata K."/>
            <person name="Nagamura Y."/>
            <person name="Aoki H."/>
            <person name="Arikawa K."/>
            <person name="Arita K."/>
            <person name="Bito T."/>
            <person name="Chiden Y."/>
            <person name="Fujitsuka N."/>
            <person name="Fukunaka R."/>
            <person name="Hamada M."/>
            <person name="Harada C."/>
            <person name="Hayashi A."/>
            <person name="Hijishita S."/>
            <person name="Honda M."/>
            <person name="Hosokawa S."/>
            <person name="Ichikawa Y."/>
            <person name="Idonuma A."/>
            <person name="Iijima M."/>
            <person name="Ikeda M."/>
            <person name="Ikeno M."/>
            <person name="Ito K."/>
            <person name="Ito S."/>
            <person name="Ito T."/>
            <person name="Ito Y."/>
            <person name="Ito Y."/>
            <person name="Iwabuchi A."/>
            <person name="Kamiya K."/>
            <person name="Karasawa W."/>
            <person name="Kurita K."/>
            <person name="Katagiri S."/>
            <person name="Kikuta A."/>
            <person name="Kobayashi H."/>
            <person name="Kobayashi N."/>
            <person name="Machita K."/>
            <person name="Maehara T."/>
            <person name="Masukawa M."/>
            <person name="Mizubayashi T."/>
            <person name="Mukai Y."/>
            <person name="Nagasaki H."/>
            <person name="Nagata Y."/>
            <person name="Naito S."/>
            <person name="Nakashima M."/>
            <person name="Nakama Y."/>
            <person name="Nakamichi Y."/>
            <person name="Nakamura M."/>
            <person name="Meguro A."/>
            <person name="Negishi M."/>
            <person name="Ohta I."/>
            <person name="Ohta T."/>
            <person name="Okamoto M."/>
            <person name="Ono N."/>
            <person name="Saji S."/>
            <person name="Sakaguchi M."/>
            <person name="Sakai K."/>
            <person name="Shibata M."/>
            <person name="Shimokawa T."/>
            <person name="Song J."/>
            <person name="Takazaki Y."/>
            <person name="Terasawa K."/>
            <person name="Tsugane M."/>
            <person name="Tsuji K."/>
            <person name="Ueda S."/>
            <person name="Waki K."/>
            <person name="Yamagata H."/>
            <person name="Yamamoto M."/>
            <person name="Yamamoto S."/>
            <person name="Yamane H."/>
            <person name="Yoshiki S."/>
            <person name="Yoshihara R."/>
            <person name="Yukawa K."/>
            <person name="Zhong H."/>
            <person name="Yano M."/>
            <person name="Yuan Q."/>
            <person name="Ouyang S."/>
            <person name="Liu J."/>
            <person name="Jones K.M."/>
            <person name="Gansberger K."/>
            <person name="Moffat K."/>
            <person name="Hill J."/>
            <person name="Bera J."/>
            <person name="Fadrosh D."/>
            <person name="Jin S."/>
            <person name="Johri S."/>
            <person name="Kim M."/>
            <person name="Overton L."/>
            <person name="Reardon M."/>
            <person name="Tsitrin T."/>
            <person name="Vuong H."/>
            <person name="Weaver B."/>
            <person name="Ciecko A."/>
            <person name="Tallon L."/>
            <person name="Jackson J."/>
            <person name="Pai G."/>
            <person name="Aken S.V."/>
            <person name="Utterback T."/>
            <person name="Reidmuller S."/>
            <person name="Feldblyum T."/>
            <person name="Hsiao J."/>
            <person name="Zismann V."/>
            <person name="Iobst S."/>
            <person name="de Vazeille A.R."/>
            <person name="Buell C.R."/>
            <person name="Ying K."/>
            <person name="Li Y."/>
            <person name="Lu T."/>
            <person name="Huang Y."/>
            <person name="Zhao Q."/>
            <person name="Feng Q."/>
            <person name="Zhang L."/>
            <person name="Zhu J."/>
            <person name="Weng Q."/>
            <person name="Mu J."/>
            <person name="Lu Y."/>
            <person name="Fan D."/>
            <person name="Liu Y."/>
            <person name="Guan J."/>
            <person name="Zhang Y."/>
            <person name="Yu S."/>
            <person name="Liu X."/>
            <person name="Zhang Y."/>
            <person name="Hong G."/>
            <person name="Han B."/>
            <person name="Choisne N."/>
            <person name="Demange N."/>
            <person name="Orjeda G."/>
            <person name="Samain S."/>
            <person name="Cattolico L."/>
            <person name="Pelletier E."/>
            <person name="Couloux A."/>
            <person name="Segurens B."/>
            <person name="Wincker P."/>
            <person name="D'Hont A."/>
            <person name="Scarpelli C."/>
            <person name="Weissenbach J."/>
            <person name="Salanoubat M."/>
            <person name="Quetier F."/>
            <person name="Yu Y."/>
            <person name="Kim H.R."/>
            <person name="Rambo T."/>
            <person name="Currie J."/>
            <person name="Collura K."/>
            <person name="Luo M."/>
            <person name="Yang T."/>
            <person name="Ammiraju J.S.S."/>
            <person name="Engler F."/>
            <person name="Soderlund C."/>
            <person name="Wing R.A."/>
            <person name="Palmer L.E."/>
            <person name="de la Bastide M."/>
            <person name="Spiegel L."/>
            <person name="Nascimento L."/>
            <person name="Zutavern T."/>
            <person name="O'Shaughnessy A."/>
            <person name="Dike S."/>
            <person name="Dedhia N."/>
            <person name="Preston R."/>
            <person name="Balija V."/>
            <person name="McCombie W.R."/>
            <person name="Chow T."/>
            <person name="Chen H."/>
            <person name="Chung M."/>
            <person name="Chen C."/>
            <person name="Shaw J."/>
            <person name="Wu H."/>
            <person name="Hsiao K."/>
            <person name="Chao Y."/>
            <person name="Chu M."/>
            <person name="Cheng C."/>
            <person name="Hour A."/>
            <person name="Lee P."/>
            <person name="Lin S."/>
            <person name="Lin Y."/>
            <person name="Liou J."/>
            <person name="Liu S."/>
            <person name="Hsing Y."/>
            <person name="Raghuvanshi S."/>
            <person name="Mohanty A."/>
            <person name="Bharti A.K."/>
            <person name="Gaur A."/>
            <person name="Gupta V."/>
            <person name="Kumar D."/>
            <person name="Ravi V."/>
            <person name="Vij S."/>
            <person name="Kapur A."/>
            <person name="Khurana P."/>
            <person name="Khurana P."/>
            <person name="Khurana J.P."/>
            <person name="Tyagi A.K."/>
            <person name="Gaikwad K."/>
            <person name="Singh A."/>
            <person name="Dalal V."/>
            <person name="Srivastava S."/>
            <person name="Dixit A."/>
            <person name="Pal A.K."/>
            <person name="Ghazi I.A."/>
            <person name="Yadav M."/>
            <person name="Pandit A."/>
            <person name="Bhargava A."/>
            <person name="Sureshbabu K."/>
            <person name="Batra K."/>
            <person name="Sharma T.R."/>
            <person name="Mohapatra T."/>
            <person name="Singh N.K."/>
            <person name="Messing J."/>
            <person name="Nelson A.B."/>
            <person name="Fuks G."/>
            <person name="Kavchok S."/>
            <person name="Keizer G."/>
            <person name="Linton E."/>
            <person name="Llaca V."/>
            <person name="Song R."/>
            <person name="Tanyolac B."/>
            <person name="Young S."/>
            <person name="Ho-Il K."/>
            <person name="Hahn J.H."/>
            <person name="Sangsakoo G."/>
            <person name="Vanavichit A."/>
            <person name="de Mattos Luiz.A.T."/>
            <person name="Zimmer P.D."/>
            <person name="Malone G."/>
            <person name="Dellagostin O."/>
            <person name="de Oliveira A.C."/>
            <person name="Bevan M."/>
            <person name="Bancroft I."/>
            <person name="Minx P."/>
            <person name="Cordum H."/>
            <person name="Wilson R."/>
            <person name="Cheng Z."/>
            <person name="Jin W."/>
            <person name="Jiang J."/>
            <person name="Leong S.A."/>
            <person name="Iwama H."/>
            <person name="Gojobori T."/>
            <person name="Itoh T."/>
            <person name="Niimura Y."/>
            <person name="Fujii Y."/>
            <person name="Habara T."/>
            <person name="Sakai H."/>
            <person name="Sato Y."/>
            <person name="Wilson G."/>
            <person name="Kumar K."/>
            <person name="McCouch S."/>
            <person name="Juretic N."/>
            <person name="Hoen D."/>
            <person name="Wright S."/>
            <person name="Bruskiewich R."/>
            <person name="Bureau T."/>
            <person name="Miyao A."/>
            <person name="Hirochika H."/>
            <person name="Nishikawa T."/>
            <person name="Kadowaki K."/>
            <person name="Sugiura M."/>
            <person name="Burr B."/>
            <person name="Sasaki T."/>
        </authorList>
    </citation>
    <scope>NUCLEOTIDE SEQUENCE [LARGE SCALE GENOMIC DNA]</scope>
    <source>
        <strain evidence="3">cv. Nipponbare</strain>
    </source>
</reference>
<accession>C7J1D4</accession>
<evidence type="ECO:0000313" key="3">
    <source>
        <dbReference type="Proteomes" id="UP000000763"/>
    </source>
</evidence>
<reference evidence="3" key="2">
    <citation type="journal article" date="2008" name="Nucleic Acids Res.">
        <title>The rice annotation project database (RAP-DB): 2008 update.</title>
        <authorList>
            <consortium name="The rice annotation project (RAP)"/>
        </authorList>
    </citation>
    <scope>GENOME REANNOTATION</scope>
    <source>
        <strain evidence="3">cv. Nipponbare</strain>
    </source>
</reference>
<gene>
    <name evidence="2" type="ordered locus">Os04g0438650</name>
</gene>
<protein>
    <submittedName>
        <fullName evidence="2">Os04g0438650 protein</fullName>
    </submittedName>
</protein>
<proteinExistence type="predicted"/>
<dbReference type="EMBL" id="AP008210">
    <property type="protein sequence ID" value="BAH92684.1"/>
    <property type="molecule type" value="Genomic_DNA"/>
</dbReference>
<dbReference type="KEGG" id="dosa:Os04g0438650"/>
<dbReference type="AlphaFoldDB" id="C7J1D4"/>
<evidence type="ECO:0000256" key="1">
    <source>
        <dbReference type="SAM" id="MobiDB-lite"/>
    </source>
</evidence>
<organism evidence="2 3">
    <name type="scientific">Oryza sativa subsp. japonica</name>
    <name type="common">Rice</name>
    <dbReference type="NCBI Taxonomy" id="39947"/>
    <lineage>
        <taxon>Eukaryota</taxon>
        <taxon>Viridiplantae</taxon>
        <taxon>Streptophyta</taxon>
        <taxon>Embryophyta</taxon>
        <taxon>Tracheophyta</taxon>
        <taxon>Spermatophyta</taxon>
        <taxon>Magnoliopsida</taxon>
        <taxon>Liliopsida</taxon>
        <taxon>Poales</taxon>
        <taxon>Poaceae</taxon>
        <taxon>BOP clade</taxon>
        <taxon>Oryzoideae</taxon>
        <taxon>Oryzeae</taxon>
        <taxon>Oryzinae</taxon>
        <taxon>Oryza</taxon>
        <taxon>Oryza sativa</taxon>
    </lineage>
</organism>
<name>C7J1D4_ORYSJ</name>
<evidence type="ECO:0000313" key="2">
    <source>
        <dbReference type="EMBL" id="BAH92684.1"/>
    </source>
</evidence>
<dbReference type="Proteomes" id="UP000000763">
    <property type="component" value="Chromosome 4"/>
</dbReference>